<keyword evidence="3" id="KW-0677">Repeat</keyword>
<keyword evidence="2 4" id="KW-0732">Signal</keyword>
<dbReference type="InterPro" id="IPR026444">
    <property type="entry name" value="Secre_tail"/>
</dbReference>
<dbReference type="NCBIfam" id="TIGR04183">
    <property type="entry name" value="Por_Secre_tail"/>
    <property type="match status" value="1"/>
</dbReference>
<sequence>MKPKLLLLLFFVNFSIYAQYTSIPDVNFENKLIALGIDSGTTDGQVLTSNIDKLTSLDVSNSSITDLTGIQDFVSLKYFHCHYNKLTTLDLSKNTALIYLYCRSNQLTSLDLSKNTALETLDCHTNSFITLDLSKNIALKDLTCSYNSLTTLNVSKNIFLENLTCDNNQLATVDVSENTALKIFVCHNNQLPTLDLSKNTALIQLTCNSNPLTSLDLSNNTALVYLQCIYNTLTTLDLSMNTALQNLSCFSGSLTTLDLSKNIALKSLDCHSNKLTTLDFSKNVALDRLHCYSNQLTSLNLKNGKNSLLTDLNCKSNPSLNCIDVDDVSYSNTNWSMFKDATATYSLSCSTLGTKETTFDKITVFPNPAKEELHIDNSTLEKATVYDTLGKLITTTKFTNGSNNNTINLAGLRSGLYYLYLENEGATIVKIIIIE</sequence>
<gene>
    <name evidence="6" type="ORF">FLAT13_00498</name>
</gene>
<evidence type="ECO:0000256" key="2">
    <source>
        <dbReference type="ARBA" id="ARBA00022729"/>
    </source>
</evidence>
<dbReference type="InterPro" id="IPR052574">
    <property type="entry name" value="CDIRP"/>
</dbReference>
<dbReference type="GO" id="GO:0035591">
    <property type="term" value="F:signaling adaptor activity"/>
    <property type="evidence" value="ECO:0007669"/>
    <property type="project" value="TreeGrafter"/>
</dbReference>
<feature type="domain" description="Secretion system C-terminal sorting" evidence="5">
    <location>
        <begin position="364"/>
        <end position="433"/>
    </location>
</feature>
<dbReference type="RefSeq" id="WP_180907814.1">
    <property type="nucleotide sequence ID" value="NZ_CAIJDP010000056.1"/>
</dbReference>
<comment type="caution">
    <text evidence="6">The sequence shown here is derived from an EMBL/GenBank/DDBJ whole genome shotgun (WGS) entry which is preliminary data.</text>
</comment>
<feature type="signal peptide" evidence="4">
    <location>
        <begin position="1"/>
        <end position="18"/>
    </location>
</feature>
<protein>
    <recommendedName>
        <fullName evidence="5">Secretion system C-terminal sorting domain-containing protein</fullName>
    </recommendedName>
</protein>
<dbReference type="PANTHER" id="PTHR47566:SF1">
    <property type="entry name" value="PROTEIN NUD1"/>
    <property type="match status" value="1"/>
</dbReference>
<accession>A0A6V6YPK7</accession>
<dbReference type="Proteomes" id="UP000530060">
    <property type="component" value="Unassembled WGS sequence"/>
</dbReference>
<name>A0A6V6YPK7_9FLAO</name>
<evidence type="ECO:0000313" key="7">
    <source>
        <dbReference type="Proteomes" id="UP000530060"/>
    </source>
</evidence>
<dbReference type="EMBL" id="CAIJDP010000056">
    <property type="protein sequence ID" value="CAD0001316.1"/>
    <property type="molecule type" value="Genomic_DNA"/>
</dbReference>
<evidence type="ECO:0000256" key="3">
    <source>
        <dbReference type="ARBA" id="ARBA00022737"/>
    </source>
</evidence>
<feature type="chain" id="PRO_5027812125" description="Secretion system C-terminal sorting domain-containing protein" evidence="4">
    <location>
        <begin position="19"/>
        <end position="435"/>
    </location>
</feature>
<keyword evidence="7" id="KW-1185">Reference proteome</keyword>
<evidence type="ECO:0000259" key="5">
    <source>
        <dbReference type="Pfam" id="PF18962"/>
    </source>
</evidence>
<keyword evidence="1" id="KW-0433">Leucine-rich repeat</keyword>
<reference evidence="6 7" key="1">
    <citation type="submission" date="2020-06" db="EMBL/GenBank/DDBJ databases">
        <authorList>
            <person name="Criscuolo A."/>
        </authorList>
    </citation>
    <scope>NUCLEOTIDE SEQUENCE [LARGE SCALE GENOMIC DNA]</scope>
    <source>
        <strain evidence="7">CIP 111411</strain>
    </source>
</reference>
<evidence type="ECO:0000313" key="6">
    <source>
        <dbReference type="EMBL" id="CAD0001316.1"/>
    </source>
</evidence>
<evidence type="ECO:0000256" key="4">
    <source>
        <dbReference type="SAM" id="SignalP"/>
    </source>
</evidence>
<dbReference type="InterPro" id="IPR032675">
    <property type="entry name" value="LRR_dom_sf"/>
</dbReference>
<dbReference type="Gene3D" id="3.80.10.10">
    <property type="entry name" value="Ribonuclease Inhibitor"/>
    <property type="match status" value="2"/>
</dbReference>
<dbReference type="Pfam" id="PF18962">
    <property type="entry name" value="Por_Secre_tail"/>
    <property type="match status" value="1"/>
</dbReference>
<organism evidence="6 7">
    <name type="scientific">Flavobacterium salmonis</name>
    <dbReference type="NCBI Taxonomy" id="2654844"/>
    <lineage>
        <taxon>Bacteria</taxon>
        <taxon>Pseudomonadati</taxon>
        <taxon>Bacteroidota</taxon>
        <taxon>Flavobacteriia</taxon>
        <taxon>Flavobacteriales</taxon>
        <taxon>Flavobacteriaceae</taxon>
        <taxon>Flavobacterium</taxon>
    </lineage>
</organism>
<dbReference type="SUPFAM" id="SSF52058">
    <property type="entry name" value="L domain-like"/>
    <property type="match status" value="2"/>
</dbReference>
<proteinExistence type="predicted"/>
<dbReference type="PANTHER" id="PTHR47566">
    <property type="match status" value="1"/>
</dbReference>
<evidence type="ECO:0000256" key="1">
    <source>
        <dbReference type="ARBA" id="ARBA00022614"/>
    </source>
</evidence>
<dbReference type="AlphaFoldDB" id="A0A6V6YPK7"/>